<dbReference type="CDD" id="cd06161">
    <property type="entry name" value="S2P-M50_SpoIVFB"/>
    <property type="match status" value="1"/>
</dbReference>
<feature type="transmembrane region" description="Helical" evidence="12">
    <location>
        <begin position="145"/>
        <end position="167"/>
    </location>
</feature>
<feature type="domain" description="Peptidase M50" evidence="13">
    <location>
        <begin position="103"/>
        <end position="159"/>
    </location>
</feature>
<gene>
    <name evidence="14" type="ORF">GCM10008905_05710</name>
</gene>
<feature type="transmembrane region" description="Helical" evidence="12">
    <location>
        <begin position="12"/>
        <end position="34"/>
    </location>
</feature>
<keyword evidence="15" id="KW-1185">Reference proteome</keyword>
<dbReference type="RefSeq" id="WP_343766390.1">
    <property type="nucleotide sequence ID" value="NZ_BAAACF010000001.1"/>
</dbReference>
<evidence type="ECO:0000256" key="9">
    <source>
        <dbReference type="ARBA" id="ARBA00022989"/>
    </source>
</evidence>
<evidence type="ECO:0000256" key="6">
    <source>
        <dbReference type="ARBA" id="ARBA00022723"/>
    </source>
</evidence>
<proteinExistence type="inferred from homology"/>
<protein>
    <submittedName>
        <fullName evidence="14">M50 family metallopeptidase</fullName>
    </submittedName>
</protein>
<keyword evidence="6" id="KW-0479">Metal-binding</keyword>
<evidence type="ECO:0000256" key="2">
    <source>
        <dbReference type="ARBA" id="ARBA00004141"/>
    </source>
</evidence>
<keyword evidence="5 12" id="KW-0812">Transmembrane</keyword>
<evidence type="ECO:0000313" key="15">
    <source>
        <dbReference type="Proteomes" id="UP001500339"/>
    </source>
</evidence>
<evidence type="ECO:0000256" key="7">
    <source>
        <dbReference type="ARBA" id="ARBA00022801"/>
    </source>
</evidence>
<feature type="transmembrane region" description="Helical" evidence="12">
    <location>
        <begin position="40"/>
        <end position="63"/>
    </location>
</feature>
<reference evidence="15" key="1">
    <citation type="journal article" date="2019" name="Int. J. Syst. Evol. Microbiol.">
        <title>The Global Catalogue of Microorganisms (GCM) 10K type strain sequencing project: providing services to taxonomists for standard genome sequencing and annotation.</title>
        <authorList>
            <consortium name="The Broad Institute Genomics Platform"/>
            <consortium name="The Broad Institute Genome Sequencing Center for Infectious Disease"/>
            <person name="Wu L."/>
            <person name="Ma J."/>
        </authorList>
    </citation>
    <scope>NUCLEOTIDE SEQUENCE [LARGE SCALE GENOMIC DNA]</scope>
    <source>
        <strain evidence="15">JCM 1405</strain>
    </source>
</reference>
<evidence type="ECO:0000256" key="1">
    <source>
        <dbReference type="ARBA" id="ARBA00001947"/>
    </source>
</evidence>
<feature type="domain" description="Peptidase M50" evidence="13">
    <location>
        <begin position="27"/>
        <end position="96"/>
    </location>
</feature>
<evidence type="ECO:0000256" key="8">
    <source>
        <dbReference type="ARBA" id="ARBA00022833"/>
    </source>
</evidence>
<evidence type="ECO:0000256" key="4">
    <source>
        <dbReference type="ARBA" id="ARBA00022670"/>
    </source>
</evidence>
<sequence>MIKINKYFIPYLLILFYIGYEKKFIISLIIVFLHEGIHYIVARYFGFSGFQIEILPVGTVLKLRDIEEASIKENLIISLSAPLTNLILAAIFYVIFKFKPSMNIYLLLYEYNLIIGLFNLIPAYPLDGGRIIRDLLNCKYIYKRANLITIYISLLIGILLILTYLFLFFGGKINISIGLIGLFIIISSIKERERITYIIMGDIIKKKNIFLKRGYIENRSISVNYKITLVSILSIVEKNKYNIFYVLDDEMKVIDLIFEQEIIEGLKLYGNITIREFMDIEDRNYR</sequence>
<accession>A0ABP3TYT5</accession>
<evidence type="ECO:0000313" key="14">
    <source>
        <dbReference type="EMBL" id="GAA0718651.1"/>
    </source>
</evidence>
<dbReference type="EMBL" id="BAAACF010000001">
    <property type="protein sequence ID" value="GAA0718651.1"/>
    <property type="molecule type" value="Genomic_DNA"/>
</dbReference>
<feature type="transmembrane region" description="Helical" evidence="12">
    <location>
        <begin position="75"/>
        <end position="96"/>
    </location>
</feature>
<evidence type="ECO:0000256" key="3">
    <source>
        <dbReference type="ARBA" id="ARBA00007931"/>
    </source>
</evidence>
<comment type="similarity">
    <text evidence="3">Belongs to the peptidase M50B family.</text>
</comment>
<comment type="cofactor">
    <cofactor evidence="1">
        <name>Zn(2+)</name>
        <dbReference type="ChEBI" id="CHEBI:29105"/>
    </cofactor>
</comment>
<keyword evidence="9 12" id="KW-1133">Transmembrane helix</keyword>
<evidence type="ECO:0000256" key="10">
    <source>
        <dbReference type="ARBA" id="ARBA00023049"/>
    </source>
</evidence>
<feature type="transmembrane region" description="Helical" evidence="12">
    <location>
        <begin position="102"/>
        <end position="124"/>
    </location>
</feature>
<comment type="subcellular location">
    <subcellularLocation>
        <location evidence="2">Membrane</location>
        <topology evidence="2">Multi-pass membrane protein</topology>
    </subcellularLocation>
</comment>
<name>A0ABP3TYT5_9CLOT</name>
<dbReference type="Pfam" id="PF02163">
    <property type="entry name" value="Peptidase_M50"/>
    <property type="match status" value="2"/>
</dbReference>
<organism evidence="14 15">
    <name type="scientific">Clostridium malenominatum</name>
    <dbReference type="NCBI Taxonomy" id="1539"/>
    <lineage>
        <taxon>Bacteria</taxon>
        <taxon>Bacillati</taxon>
        <taxon>Bacillota</taxon>
        <taxon>Clostridia</taxon>
        <taxon>Eubacteriales</taxon>
        <taxon>Clostridiaceae</taxon>
        <taxon>Clostridium</taxon>
    </lineage>
</organism>
<keyword evidence="8" id="KW-0862">Zinc</keyword>
<evidence type="ECO:0000259" key="13">
    <source>
        <dbReference type="Pfam" id="PF02163"/>
    </source>
</evidence>
<evidence type="ECO:0000256" key="5">
    <source>
        <dbReference type="ARBA" id="ARBA00022692"/>
    </source>
</evidence>
<keyword evidence="11 12" id="KW-0472">Membrane</keyword>
<dbReference type="PANTHER" id="PTHR39188:SF3">
    <property type="entry name" value="STAGE IV SPORULATION PROTEIN FB"/>
    <property type="match status" value="1"/>
</dbReference>
<evidence type="ECO:0000256" key="11">
    <source>
        <dbReference type="ARBA" id="ARBA00023136"/>
    </source>
</evidence>
<keyword evidence="4" id="KW-0645">Protease</keyword>
<dbReference type="InterPro" id="IPR008915">
    <property type="entry name" value="Peptidase_M50"/>
</dbReference>
<keyword evidence="7" id="KW-0378">Hydrolase</keyword>
<dbReference type="Proteomes" id="UP001500339">
    <property type="component" value="Unassembled WGS sequence"/>
</dbReference>
<keyword evidence="10" id="KW-0482">Metalloprotease</keyword>
<feature type="transmembrane region" description="Helical" evidence="12">
    <location>
        <begin position="173"/>
        <end position="189"/>
    </location>
</feature>
<comment type="caution">
    <text evidence="14">The sequence shown here is derived from an EMBL/GenBank/DDBJ whole genome shotgun (WGS) entry which is preliminary data.</text>
</comment>
<evidence type="ECO:0000256" key="12">
    <source>
        <dbReference type="SAM" id="Phobius"/>
    </source>
</evidence>
<dbReference type="PANTHER" id="PTHR39188">
    <property type="entry name" value="MEMBRANE-ASSOCIATED ZINC METALLOPROTEASE M50B"/>
    <property type="match status" value="1"/>
</dbReference>